<reference evidence="3 4" key="1">
    <citation type="submission" date="2024-03" db="EMBL/GenBank/DDBJ databases">
        <title>Natural products discovery in diverse microorganisms through a two-stage MS feature dereplication strategy.</title>
        <authorList>
            <person name="Zhang R."/>
        </authorList>
    </citation>
    <scope>NUCLEOTIDE SEQUENCE [LARGE SCALE GENOMIC DNA]</scope>
    <source>
        <strain evidence="3 4">18930</strain>
    </source>
</reference>
<keyword evidence="4" id="KW-1185">Reference proteome</keyword>
<dbReference type="RefSeq" id="WP_338887343.1">
    <property type="nucleotide sequence ID" value="NZ_CP147846.1"/>
</dbReference>
<evidence type="ECO:0000256" key="1">
    <source>
        <dbReference type="SAM" id="MobiDB-lite"/>
    </source>
</evidence>
<name>A0ABZ2PIE2_9NOCA</name>
<evidence type="ECO:0000256" key="2">
    <source>
        <dbReference type="SAM" id="Phobius"/>
    </source>
</evidence>
<keyword evidence="2" id="KW-0472">Membrane</keyword>
<proteinExistence type="predicted"/>
<accession>A0ABZ2PIE2</accession>
<keyword evidence="2" id="KW-1133">Transmembrane helix</keyword>
<gene>
    <name evidence="3" type="ORF">WDS16_20815</name>
</gene>
<protein>
    <submittedName>
        <fullName evidence="3">Uncharacterized protein</fullName>
    </submittedName>
</protein>
<organism evidence="3 4">
    <name type="scientific">Rhodococcus sovatensis</name>
    <dbReference type="NCBI Taxonomy" id="1805840"/>
    <lineage>
        <taxon>Bacteria</taxon>
        <taxon>Bacillati</taxon>
        <taxon>Actinomycetota</taxon>
        <taxon>Actinomycetes</taxon>
        <taxon>Mycobacteriales</taxon>
        <taxon>Nocardiaceae</taxon>
        <taxon>Rhodococcus</taxon>
    </lineage>
</organism>
<evidence type="ECO:0000313" key="3">
    <source>
        <dbReference type="EMBL" id="WXG67648.1"/>
    </source>
</evidence>
<feature type="transmembrane region" description="Helical" evidence="2">
    <location>
        <begin position="243"/>
        <end position="266"/>
    </location>
</feature>
<keyword evidence="2" id="KW-0812">Transmembrane</keyword>
<evidence type="ECO:0000313" key="4">
    <source>
        <dbReference type="Proteomes" id="UP001432000"/>
    </source>
</evidence>
<sequence length="323" mass="34041">MKASIGMSISDNEVLGVLIDADLVATGIIDSATHPRSANAVNDIGELAARLRVRAERAGLRSESIGLVGLHARDAELAPSTPSVEPMNVVSVDIARALNSYLLGVKAISRRCLYVVAVTENTGQVVYLMDSSVSIVLATARVVNTGTMVDDIRAAFERLHDEDIDNIECIVASNPTRHAEAAINEVARGLSVELITLDERVDQHRAVGAAVYGSANRSAAFAASTHAGVAGARRPRPRFPRYASVWIAATVLLAGVGVSVALMGAAEQRRLDIVAPQERTVAHCAHGGPLGHVAGWHRSDPDPPTEGDSDSRVPRPSAPQPPC</sequence>
<dbReference type="EMBL" id="CP147846">
    <property type="protein sequence ID" value="WXG67648.1"/>
    <property type="molecule type" value="Genomic_DNA"/>
</dbReference>
<feature type="region of interest" description="Disordered" evidence="1">
    <location>
        <begin position="291"/>
        <end position="323"/>
    </location>
</feature>
<dbReference type="Proteomes" id="UP001432000">
    <property type="component" value="Chromosome"/>
</dbReference>